<name>A0A1Y1W778_9FUNG</name>
<dbReference type="STRING" id="61395.A0A1Y1W778"/>
<protein>
    <submittedName>
        <fullName evidence="2">Uncharacterized protein</fullName>
    </submittedName>
</protein>
<feature type="region of interest" description="Disordered" evidence="1">
    <location>
        <begin position="309"/>
        <end position="337"/>
    </location>
</feature>
<dbReference type="RefSeq" id="XP_040742746.1">
    <property type="nucleotide sequence ID" value="XM_040883774.1"/>
</dbReference>
<reference evidence="2 3" key="1">
    <citation type="submission" date="2016-07" db="EMBL/GenBank/DDBJ databases">
        <title>Pervasive Adenine N6-methylation of Active Genes in Fungi.</title>
        <authorList>
            <consortium name="DOE Joint Genome Institute"/>
            <person name="Mondo S.J."/>
            <person name="Dannebaum R.O."/>
            <person name="Kuo R.C."/>
            <person name="Labutti K."/>
            <person name="Haridas S."/>
            <person name="Kuo A."/>
            <person name="Salamov A."/>
            <person name="Ahrendt S.R."/>
            <person name="Lipzen A."/>
            <person name="Sullivan W."/>
            <person name="Andreopoulos W.B."/>
            <person name="Clum A."/>
            <person name="Lindquist E."/>
            <person name="Daum C."/>
            <person name="Ramamoorthy G.K."/>
            <person name="Gryganskyi A."/>
            <person name="Culley D."/>
            <person name="Magnuson J.K."/>
            <person name="James T.Y."/>
            <person name="O'Malley M.A."/>
            <person name="Stajich J.E."/>
            <person name="Spatafora J.W."/>
            <person name="Visel A."/>
            <person name="Grigoriev I.V."/>
        </authorList>
    </citation>
    <scope>NUCLEOTIDE SEQUENCE [LARGE SCALE GENOMIC DNA]</scope>
    <source>
        <strain evidence="2 3">ATCC 12442</strain>
    </source>
</reference>
<dbReference type="OrthoDB" id="2735536at2759"/>
<gene>
    <name evidence="2" type="ORF">DL89DRAFT_169379</name>
</gene>
<dbReference type="Pfam" id="PF11709">
    <property type="entry name" value="Mit_ribos_Mrp51"/>
    <property type="match status" value="1"/>
</dbReference>
<evidence type="ECO:0000313" key="3">
    <source>
        <dbReference type="Proteomes" id="UP000193922"/>
    </source>
</evidence>
<evidence type="ECO:0000313" key="2">
    <source>
        <dbReference type="EMBL" id="ORX69014.1"/>
    </source>
</evidence>
<accession>A0A1Y1W778</accession>
<evidence type="ECO:0000256" key="1">
    <source>
        <dbReference type="SAM" id="MobiDB-lite"/>
    </source>
</evidence>
<keyword evidence="3" id="KW-1185">Reference proteome</keyword>
<dbReference type="Proteomes" id="UP000193922">
    <property type="component" value="Unassembled WGS sequence"/>
</dbReference>
<organism evidence="2 3">
    <name type="scientific">Linderina pennispora</name>
    <dbReference type="NCBI Taxonomy" id="61395"/>
    <lineage>
        <taxon>Eukaryota</taxon>
        <taxon>Fungi</taxon>
        <taxon>Fungi incertae sedis</taxon>
        <taxon>Zoopagomycota</taxon>
        <taxon>Kickxellomycotina</taxon>
        <taxon>Kickxellomycetes</taxon>
        <taxon>Kickxellales</taxon>
        <taxon>Kickxellaceae</taxon>
        <taxon>Linderina</taxon>
    </lineage>
</organism>
<proteinExistence type="predicted"/>
<dbReference type="AlphaFoldDB" id="A0A1Y1W778"/>
<dbReference type="GeneID" id="63800422"/>
<sequence>MESAFARLYRTSKLASFDPKIKQVYTTFSEAATHGDWGLKRTMPSKVHTRLVTIGSLDTKEQITPFESANQQVMMVNAWKENFPESRSPRSAPASNSMFSATLSRFDGEQAEEADAKSSGPVRNIGLMTRKQWEEFLDEARARRGEWKQAVKDGKVVVEEALSFMNATNMRNTSEDGIHNSPTYHDYVPASEELQVQGRVLNRAAGGYAVAVQGIIAYLPLPSHSAEEGFQYRDVKTFYVASAKFDSHGKPDVILSTRPRGTRESALVFETGSRGGFSYSKGRNAKPSELQSAYLGRIKELLHSSNMAGVTKKGGAKTKPTDPVADAIDLLNKPDRK</sequence>
<dbReference type="PANTHER" id="PTHR28058">
    <property type="entry name" value="37S RIBOSOMAL PROTEIN MRP51, MITOCHONDRIAL"/>
    <property type="match status" value="1"/>
</dbReference>
<dbReference type="PANTHER" id="PTHR28058:SF1">
    <property type="entry name" value="SMALL RIBOSOMAL SUBUNIT PROTEIN BS1M"/>
    <property type="match status" value="1"/>
</dbReference>
<dbReference type="EMBL" id="MCFD01000008">
    <property type="protein sequence ID" value="ORX69014.1"/>
    <property type="molecule type" value="Genomic_DNA"/>
</dbReference>
<comment type="caution">
    <text evidence="2">The sequence shown here is derived from an EMBL/GenBank/DDBJ whole genome shotgun (WGS) entry which is preliminary data.</text>
</comment>
<dbReference type="InterPro" id="IPR016712">
    <property type="entry name" value="Rbsml_bS1m-like"/>
</dbReference>